<gene>
    <name evidence="3" type="ORF">AWB68_04213</name>
</gene>
<evidence type="ECO:0000313" key="4">
    <source>
        <dbReference type="Proteomes" id="UP000054770"/>
    </source>
</evidence>
<organism evidence="3 4">
    <name type="scientific">Caballeronia choica</name>
    <dbReference type="NCBI Taxonomy" id="326476"/>
    <lineage>
        <taxon>Bacteria</taxon>
        <taxon>Pseudomonadati</taxon>
        <taxon>Pseudomonadota</taxon>
        <taxon>Betaproteobacteria</taxon>
        <taxon>Burkholderiales</taxon>
        <taxon>Burkholderiaceae</taxon>
        <taxon>Caballeronia</taxon>
    </lineage>
</organism>
<dbReference type="Gene3D" id="3.30.470.20">
    <property type="entry name" value="ATP-grasp fold, B domain"/>
    <property type="match status" value="1"/>
</dbReference>
<dbReference type="InterPro" id="IPR040803">
    <property type="entry name" value="MfnD_preATP-grasp"/>
</dbReference>
<dbReference type="InterPro" id="IPR003806">
    <property type="entry name" value="ATP-grasp_PylC-type"/>
</dbReference>
<dbReference type="GO" id="GO:0005524">
    <property type="term" value="F:ATP binding"/>
    <property type="evidence" value="ECO:0007669"/>
    <property type="project" value="UniProtKB-UniRule"/>
</dbReference>
<dbReference type="GO" id="GO:0046872">
    <property type="term" value="F:metal ion binding"/>
    <property type="evidence" value="ECO:0007669"/>
    <property type="project" value="InterPro"/>
</dbReference>
<dbReference type="EMBL" id="FCON02000048">
    <property type="protein sequence ID" value="SAL72006.1"/>
    <property type="molecule type" value="Genomic_DNA"/>
</dbReference>
<dbReference type="Pfam" id="PF18301">
    <property type="entry name" value="preATP-grasp_3"/>
    <property type="match status" value="1"/>
</dbReference>
<dbReference type="AlphaFoldDB" id="A0A158JT60"/>
<keyword evidence="4" id="KW-1185">Reference proteome</keyword>
<reference evidence="3" key="1">
    <citation type="submission" date="2016-01" db="EMBL/GenBank/DDBJ databases">
        <authorList>
            <person name="Peeters C."/>
        </authorList>
    </citation>
    <scope>NUCLEOTIDE SEQUENCE [LARGE SCALE GENOMIC DNA]</scope>
    <source>
        <strain evidence="3">LMG 22940</strain>
    </source>
</reference>
<sequence length="369" mass="39676">MARILCERLVTDKPAPPVTSDFALTKIFVFEYLTGGGIDPELAGAASLADLSALVVEGRVMRDALIADLREIDGVEVSFASSRFEAVDASEAHYMAEPNEPMTRFVARVAREHDHAWIIAPECDGLLLRLHDAVGAARWLGCSKESIRVTSSKSATAACLVAHGIAATPALEPDSAPALAGGKWVVKPDDGAGGLDTYVYDDLGHACAEYEARAAAGRNPVLQQWVDGDPLSLSLVCGERRAELISINRQRIGLPEAPAQGHNERVVEFTGVDIDRIERRGVQGRMLDALAQRVVTALPGLRGFVGIDLVWHPERGPVVIEVNPRLTVAFAGQSARLRRNLARDLLAVHGVAGFEVDTRPRFRAFGGLS</sequence>
<evidence type="ECO:0000313" key="3">
    <source>
        <dbReference type="EMBL" id="SAL72006.1"/>
    </source>
</evidence>
<evidence type="ECO:0000259" key="2">
    <source>
        <dbReference type="PROSITE" id="PS50975"/>
    </source>
</evidence>
<dbReference type="Gene3D" id="3.40.50.11770">
    <property type="match status" value="1"/>
</dbReference>
<name>A0A158JT60_9BURK</name>
<dbReference type="PROSITE" id="PS50975">
    <property type="entry name" value="ATP_GRASP"/>
    <property type="match status" value="1"/>
</dbReference>
<proteinExistence type="predicted"/>
<protein>
    <submittedName>
        <fullName evidence="3">Carbamoyl phosphate synthase-like protein</fullName>
    </submittedName>
</protein>
<comment type="caution">
    <text evidence="3">The sequence shown here is derived from an EMBL/GenBank/DDBJ whole genome shotgun (WGS) entry which is preliminary data.</text>
</comment>
<dbReference type="Pfam" id="PF02655">
    <property type="entry name" value="ATP-grasp_3"/>
    <property type="match status" value="1"/>
</dbReference>
<dbReference type="Gene3D" id="2.30.36.100">
    <property type="match status" value="1"/>
</dbReference>
<keyword evidence="1" id="KW-0067">ATP-binding</keyword>
<accession>A0A158JT60</accession>
<dbReference type="PIRSF" id="PIRSF016766">
    <property type="entry name" value="UCP016766_ATPgrasp"/>
    <property type="match status" value="1"/>
</dbReference>
<dbReference type="InterPro" id="IPR011761">
    <property type="entry name" value="ATP-grasp"/>
</dbReference>
<keyword evidence="1" id="KW-0547">Nucleotide-binding</keyword>
<feature type="domain" description="ATP-grasp" evidence="2">
    <location>
        <begin position="157"/>
        <end position="350"/>
    </location>
</feature>
<dbReference type="Proteomes" id="UP000054770">
    <property type="component" value="Unassembled WGS sequence"/>
</dbReference>
<dbReference type="InterPro" id="IPR024710">
    <property type="entry name" value="MfnD"/>
</dbReference>
<dbReference type="SUPFAM" id="SSF56059">
    <property type="entry name" value="Glutathione synthetase ATP-binding domain-like"/>
    <property type="match status" value="1"/>
</dbReference>
<evidence type="ECO:0000256" key="1">
    <source>
        <dbReference type="PROSITE-ProRule" id="PRU00409"/>
    </source>
</evidence>